<evidence type="ECO:0000256" key="1">
    <source>
        <dbReference type="ARBA" id="ARBA00023002"/>
    </source>
</evidence>
<feature type="domain" description="Pyruvate flavodoxin/ferredoxin oxidoreductase pyrimidine binding" evidence="3">
    <location>
        <begin position="200"/>
        <end position="436"/>
    </location>
</feature>
<dbReference type="GO" id="GO:0006979">
    <property type="term" value="P:response to oxidative stress"/>
    <property type="evidence" value="ECO:0007669"/>
    <property type="project" value="TreeGrafter"/>
</dbReference>
<dbReference type="CDD" id="cd07034">
    <property type="entry name" value="TPP_PYR_PFOR_IOR-alpha_like"/>
    <property type="match status" value="1"/>
</dbReference>
<protein>
    <submittedName>
        <fullName evidence="4">2-oxoacid:acceptor oxidoreductase, alpha subunit</fullName>
    </submittedName>
</protein>
<accession>A0A445MX47</accession>
<feature type="domain" description="Pyruvate/ketoisovalerate oxidoreductase catalytic" evidence="2">
    <location>
        <begin position="12"/>
        <end position="166"/>
    </location>
</feature>
<dbReference type="InterPro" id="IPR022367">
    <property type="entry name" value="2-oxoacid/accept_OxRdtase_asu"/>
</dbReference>
<dbReference type="InterPro" id="IPR019752">
    <property type="entry name" value="Pyrv/ketoisovalerate_OxRed_cat"/>
</dbReference>
<dbReference type="SUPFAM" id="SSF52922">
    <property type="entry name" value="TK C-terminal domain-like"/>
    <property type="match status" value="1"/>
</dbReference>
<evidence type="ECO:0000259" key="2">
    <source>
        <dbReference type="Pfam" id="PF01558"/>
    </source>
</evidence>
<dbReference type="PANTHER" id="PTHR32154:SF20">
    <property type="entry name" value="2-OXOGLUTARATE OXIDOREDUCTASE SUBUNIT KORA"/>
    <property type="match status" value="1"/>
</dbReference>
<dbReference type="NCBIfam" id="TIGR03710">
    <property type="entry name" value="OAFO_sf"/>
    <property type="match status" value="1"/>
</dbReference>
<dbReference type="GO" id="GO:0016903">
    <property type="term" value="F:oxidoreductase activity, acting on the aldehyde or oxo group of donors"/>
    <property type="evidence" value="ECO:0007669"/>
    <property type="project" value="InterPro"/>
</dbReference>
<keyword evidence="1" id="KW-0560">Oxidoreductase</keyword>
<name>A0A445MX47_9BACT</name>
<dbReference type="SUPFAM" id="SSF52518">
    <property type="entry name" value="Thiamin diphosphate-binding fold (THDP-binding)"/>
    <property type="match status" value="1"/>
</dbReference>
<dbReference type="FunFam" id="3.40.50.970:FF:000022">
    <property type="entry name" value="2-oxoglutarate ferredoxin oxidoreductase alpha subunit"/>
    <property type="match status" value="1"/>
</dbReference>
<dbReference type="EMBL" id="OJIN01000117">
    <property type="protein sequence ID" value="SPD73952.1"/>
    <property type="molecule type" value="Genomic_DNA"/>
</dbReference>
<evidence type="ECO:0000313" key="4">
    <source>
        <dbReference type="EMBL" id="SPD73952.1"/>
    </source>
</evidence>
<organism evidence="4">
    <name type="scientific">uncultured Desulfobacterium sp</name>
    <dbReference type="NCBI Taxonomy" id="201089"/>
    <lineage>
        <taxon>Bacteria</taxon>
        <taxon>Pseudomonadati</taxon>
        <taxon>Thermodesulfobacteriota</taxon>
        <taxon>Desulfobacteria</taxon>
        <taxon>Desulfobacterales</taxon>
        <taxon>Desulfobacteriaceae</taxon>
        <taxon>Desulfobacterium</taxon>
        <taxon>environmental samples</taxon>
    </lineage>
</organism>
<gene>
    <name evidence="4" type="ORF">PITCH_A2030096</name>
</gene>
<dbReference type="InterPro" id="IPR009014">
    <property type="entry name" value="Transketo_C/PFOR_II"/>
</dbReference>
<dbReference type="PANTHER" id="PTHR32154">
    <property type="entry name" value="PYRUVATE-FLAVODOXIN OXIDOREDUCTASE-RELATED"/>
    <property type="match status" value="1"/>
</dbReference>
<dbReference type="Gene3D" id="3.40.920.10">
    <property type="entry name" value="Pyruvate-ferredoxin oxidoreductase, PFOR, domain III"/>
    <property type="match status" value="1"/>
</dbReference>
<dbReference type="Gene3D" id="3.40.50.920">
    <property type="match status" value="1"/>
</dbReference>
<dbReference type="InterPro" id="IPR029061">
    <property type="entry name" value="THDP-binding"/>
</dbReference>
<proteinExistence type="predicted"/>
<dbReference type="InterPro" id="IPR050722">
    <property type="entry name" value="Pyruvate:ferred/Flavod_OxRd"/>
</dbReference>
<dbReference type="Pfam" id="PF01558">
    <property type="entry name" value="POR"/>
    <property type="match status" value="1"/>
</dbReference>
<evidence type="ECO:0000259" key="3">
    <source>
        <dbReference type="Pfam" id="PF01855"/>
    </source>
</evidence>
<dbReference type="Pfam" id="PF01855">
    <property type="entry name" value="POR_N"/>
    <property type="match status" value="1"/>
</dbReference>
<dbReference type="InterPro" id="IPR002869">
    <property type="entry name" value="Pyrv_flavodox_OxRed_cen"/>
</dbReference>
<dbReference type="SUPFAM" id="SSF53323">
    <property type="entry name" value="Pyruvate-ferredoxin oxidoreductase, PFOR, domain III"/>
    <property type="match status" value="1"/>
</dbReference>
<reference evidence="4" key="1">
    <citation type="submission" date="2018-01" db="EMBL/GenBank/DDBJ databases">
        <authorList>
            <person name="Regsiter A."/>
            <person name="William W."/>
        </authorList>
    </citation>
    <scope>NUCLEOTIDE SEQUENCE</scope>
    <source>
        <strain evidence="4">TRIP AH-1</strain>
    </source>
</reference>
<dbReference type="Gene3D" id="3.40.50.970">
    <property type="match status" value="1"/>
</dbReference>
<dbReference type="InterPro" id="IPR002880">
    <property type="entry name" value="Pyrv_Fd/Flavodoxin_OxRdtase_N"/>
</dbReference>
<sequence length="556" mass="60792">MEDINIVIAGSAGEGVQTVGDVLVETIAVHGYSVFAWQEFESRIRGGQNSYSIRISDKPVNAPRMKADILLALNEGACNKYEPLIKQDGILIAQKKTRERMIAIAFSEIAQRELGNRIYINTMVIGALVAAVGMELEVLNHVLTRKFAKKGDKVVSDNLVAAGKGYTLAREGCRGICPWLLPKLDTHYTPIAGKEALSTAAALAGCRFMAAYPMSPSTDIITILSQNEKELGVFTEQAEDEIAAVNMAIGASFAGARAMTATSGGGFALMVEAISLAGMTETPLVIILAQRPGPATGLPTRTAQGDLLFAINAGHGEFPKLVLAPADADDIFKKIMRAFNLADKYQIPVIVLTDQFLLDSIFSVQDINLSQLGPTYYLTDPFKIQDYKRYLVTDNGVSPRLYPGQATHLVTADSDEHDSHGHITEDLSGTVIRMVEKRLAKYRALKGEINPPEEADIEGADKILVGWGSSRNAILEGIELLREDDIRVGMIHFTELWPLPEYRFPESKQYWIVENNTTAQLGRLLRSEYGITIAGVINRYDGLPLTAGYIRRNFNG</sequence>
<dbReference type="AlphaFoldDB" id="A0A445MX47"/>